<dbReference type="OrthoDB" id="95426at2759"/>
<dbReference type="Gene3D" id="3.30.70.270">
    <property type="match status" value="1"/>
</dbReference>
<dbReference type="InterPro" id="IPR043502">
    <property type="entry name" value="DNA/RNA_pol_sf"/>
</dbReference>
<keyword evidence="2" id="KW-1185">Reference proteome</keyword>
<evidence type="ECO:0000313" key="1">
    <source>
        <dbReference type="EMBL" id="OWZ20562.1"/>
    </source>
</evidence>
<dbReference type="InterPro" id="IPR043128">
    <property type="entry name" value="Rev_trsase/Diguanyl_cyclase"/>
</dbReference>
<dbReference type="AlphaFoldDB" id="A0A225WSI4"/>
<dbReference type="PANTHER" id="PTHR33064:SF37">
    <property type="entry name" value="RIBONUCLEASE H"/>
    <property type="match status" value="1"/>
</dbReference>
<sequence length="229" mass="25355">MQFSPAIDADKTCPNKPFTHSVYAAYLSSDNLFYCSETVMADGRDQSCDQEVLLYLKLAIIAGPVLLRHDVLNELGIQLLAQLADLSLLDGEVDECHVSSALHFQTKVQNKPAPLIPHSALVWVDDVILFAPTVQEFEQTLAVFFELVAEANFKVNTGKSSPNGVRHDPTHVNTLAELPLPATVADLQYFVFGTNWLSDSLPDYARVIEPQQGKLNAEHPRIGRRNATR</sequence>
<dbReference type="STRING" id="4795.A0A225WSI4"/>
<accession>A0A225WSI4</accession>
<dbReference type="PANTHER" id="PTHR33064">
    <property type="entry name" value="POL PROTEIN"/>
    <property type="match status" value="1"/>
</dbReference>
<evidence type="ECO:0008006" key="3">
    <source>
        <dbReference type="Google" id="ProtNLM"/>
    </source>
</evidence>
<dbReference type="InterPro" id="IPR051320">
    <property type="entry name" value="Viral_Replic_Matur_Polypro"/>
</dbReference>
<proteinExistence type="predicted"/>
<dbReference type="SUPFAM" id="SSF56672">
    <property type="entry name" value="DNA/RNA polymerases"/>
    <property type="match status" value="1"/>
</dbReference>
<comment type="caution">
    <text evidence="1">The sequence shown here is derived from an EMBL/GenBank/DDBJ whole genome shotgun (WGS) entry which is preliminary data.</text>
</comment>
<gene>
    <name evidence="1" type="ORF">PHMEG_0005001</name>
</gene>
<dbReference type="EMBL" id="NBNE01000311">
    <property type="protein sequence ID" value="OWZ20562.1"/>
    <property type="molecule type" value="Genomic_DNA"/>
</dbReference>
<reference evidence="2" key="1">
    <citation type="submission" date="2017-03" db="EMBL/GenBank/DDBJ databases">
        <title>Phytopthora megakarya and P. palmivora, two closely related causual agents of cacao black pod achieved similar genome size and gene model numbers by different mechanisms.</title>
        <authorList>
            <person name="Ali S."/>
            <person name="Shao J."/>
            <person name="Larry D.J."/>
            <person name="Kronmiller B."/>
            <person name="Shen D."/>
            <person name="Strem M.D."/>
            <person name="Melnick R.L."/>
            <person name="Guiltinan M.J."/>
            <person name="Tyler B.M."/>
            <person name="Meinhardt L.W."/>
            <person name="Bailey B.A."/>
        </authorList>
    </citation>
    <scope>NUCLEOTIDE SEQUENCE [LARGE SCALE GENOMIC DNA]</scope>
    <source>
        <strain evidence="2">zdho120</strain>
    </source>
</reference>
<organism evidence="1 2">
    <name type="scientific">Phytophthora megakarya</name>
    <dbReference type="NCBI Taxonomy" id="4795"/>
    <lineage>
        <taxon>Eukaryota</taxon>
        <taxon>Sar</taxon>
        <taxon>Stramenopiles</taxon>
        <taxon>Oomycota</taxon>
        <taxon>Peronosporomycetes</taxon>
        <taxon>Peronosporales</taxon>
        <taxon>Peronosporaceae</taxon>
        <taxon>Phytophthora</taxon>
    </lineage>
</organism>
<name>A0A225WSI4_9STRA</name>
<dbReference type="Proteomes" id="UP000198211">
    <property type="component" value="Unassembled WGS sequence"/>
</dbReference>
<protein>
    <recommendedName>
        <fullName evidence="3">Reverse transcriptase domain-containing protein</fullName>
    </recommendedName>
</protein>
<evidence type="ECO:0000313" key="2">
    <source>
        <dbReference type="Proteomes" id="UP000198211"/>
    </source>
</evidence>